<evidence type="ECO:0000313" key="2">
    <source>
        <dbReference type="EMBL" id="KLD97280.1"/>
    </source>
</evidence>
<keyword evidence="2" id="KW-0418">Kinase</keyword>
<comment type="caution">
    <text evidence="2">The sequence shown here is derived from an EMBL/GenBank/DDBJ whole genome shotgun (WGS) entry which is preliminary data.</text>
</comment>
<organism evidence="2 3">
    <name type="scientific">Aliarcobacter butzleri L348</name>
    <dbReference type="NCBI Taxonomy" id="1447256"/>
    <lineage>
        <taxon>Bacteria</taxon>
        <taxon>Pseudomonadati</taxon>
        <taxon>Campylobacterota</taxon>
        <taxon>Epsilonproteobacteria</taxon>
        <taxon>Campylobacterales</taxon>
        <taxon>Arcobacteraceae</taxon>
        <taxon>Aliarcobacter</taxon>
    </lineage>
</organism>
<dbReference type="Pfam" id="PF04168">
    <property type="entry name" value="Alpha-E"/>
    <property type="match status" value="1"/>
</dbReference>
<sequence length="222" mass="25866">MEQLLTTNVANNLYWFGRYLERVEATLIETLFHFDKIVDIDKDSGKKFYKKLGIDIEYTNAKDFLKESIFGKHDANIYKLITYAKENAIISRSNIDTEAFGSVVELADLLKHSSHANFSIDCRFIEYILSLISQIWGELTRREKRDTSDYFIRLGKFVEKVDFHLRVGHDKEFSLVVIEEIDKIATILAPNAKFKTYDENDTYETILNSVNSKINKIIVEEE</sequence>
<evidence type="ECO:0000259" key="1">
    <source>
        <dbReference type="Pfam" id="PF04168"/>
    </source>
</evidence>
<dbReference type="GO" id="GO:0016301">
    <property type="term" value="F:kinase activity"/>
    <property type="evidence" value="ECO:0007669"/>
    <property type="project" value="UniProtKB-KW"/>
</dbReference>
<dbReference type="RefSeq" id="WP_046997281.1">
    <property type="nucleotide sequence ID" value="NZ_JAIQ01000154.1"/>
</dbReference>
<feature type="domain" description="DUF403" evidence="1">
    <location>
        <begin position="8"/>
        <end position="197"/>
    </location>
</feature>
<dbReference type="InterPro" id="IPR007296">
    <property type="entry name" value="DUF403"/>
</dbReference>
<proteinExistence type="predicted"/>
<evidence type="ECO:0000313" key="3">
    <source>
        <dbReference type="Proteomes" id="UP000035514"/>
    </source>
</evidence>
<accession>A0A0G9JSX5</accession>
<dbReference type="PATRIC" id="fig|1447256.3.peg.2185"/>
<protein>
    <submittedName>
        <fullName evidence="2">Kae1-associated kinase</fullName>
    </submittedName>
</protein>
<reference evidence="2 3" key="1">
    <citation type="submission" date="2014-01" db="EMBL/GenBank/DDBJ databases">
        <title>Development of a Comparative Genomic Fingerprinting Assay for High Resolution Genotyping of Arcobacter butzleri.</title>
        <authorList>
            <person name="Webb A.L."/>
            <person name="Inglis G.D."/>
            <person name="Kruczkiewicz P."/>
            <person name="Selinger L.B."/>
            <person name="Taboada E.N."/>
        </authorList>
    </citation>
    <scope>NUCLEOTIDE SEQUENCE [LARGE SCALE GENOMIC DNA]</scope>
    <source>
        <strain evidence="2 3">L348</strain>
    </source>
</reference>
<dbReference type="AlphaFoldDB" id="A0A0G9JSX5"/>
<name>A0A0G9JSX5_9BACT</name>
<dbReference type="EMBL" id="JAIQ01000154">
    <property type="protein sequence ID" value="KLD97280.1"/>
    <property type="molecule type" value="Genomic_DNA"/>
</dbReference>
<keyword evidence="2" id="KW-0808">Transferase</keyword>
<dbReference type="Proteomes" id="UP000035514">
    <property type="component" value="Unassembled WGS sequence"/>
</dbReference>
<gene>
    <name evidence="2" type="ORF">AA20_11165</name>
</gene>